<dbReference type="InterPro" id="IPR003593">
    <property type="entry name" value="AAA+_ATPase"/>
</dbReference>
<evidence type="ECO:0000313" key="9">
    <source>
        <dbReference type="Proteomes" id="UP000315353"/>
    </source>
</evidence>
<evidence type="ECO:0000256" key="1">
    <source>
        <dbReference type="ARBA" id="ARBA00022448"/>
    </source>
</evidence>
<keyword evidence="8" id="KW-1185">Reference proteome</keyword>
<dbReference type="KEGG" id="cfc:CFLV_08690"/>
<keyword evidence="2" id="KW-0547">Nucleotide-binding</keyword>
<name>A0A1L7CN68_CORFL</name>
<dbReference type="InterPro" id="IPR027417">
    <property type="entry name" value="P-loop_NTPase"/>
</dbReference>
<protein>
    <submittedName>
        <fullName evidence="6 7">Histidinol-phosphatase</fullName>
    </submittedName>
</protein>
<dbReference type="Pfam" id="PF00005">
    <property type="entry name" value="ABC_tran"/>
    <property type="match status" value="1"/>
</dbReference>
<dbReference type="EMBL" id="BJNB01000039">
    <property type="protein sequence ID" value="GEB98552.1"/>
    <property type="molecule type" value="Genomic_DNA"/>
</dbReference>
<reference evidence="6 8" key="1">
    <citation type="submission" date="2014-08" db="EMBL/GenBank/DDBJ databases">
        <title>Complete genome sequence of Corynebacterium flavescens OJ8(T)(=DSM 20296(T)), isolated from cheese.</title>
        <authorList>
            <person name="Ruckert C."/>
            <person name="Albersmeier A."/>
            <person name="Winkler A."/>
            <person name="Kalinowski J."/>
        </authorList>
    </citation>
    <scope>NUCLEOTIDE SEQUENCE [LARGE SCALE GENOMIC DNA]</scope>
    <source>
        <strain evidence="6 8">OJ8</strain>
    </source>
</reference>
<evidence type="ECO:0000256" key="4">
    <source>
        <dbReference type="ARBA" id="ARBA00022967"/>
    </source>
</evidence>
<dbReference type="SUPFAM" id="SSF52540">
    <property type="entry name" value="P-loop containing nucleoside triphosphate hydrolases"/>
    <property type="match status" value="1"/>
</dbReference>
<dbReference type="Gene3D" id="3.40.50.300">
    <property type="entry name" value="P-loop containing nucleotide triphosphate hydrolases"/>
    <property type="match status" value="1"/>
</dbReference>
<evidence type="ECO:0000313" key="7">
    <source>
        <dbReference type="EMBL" id="GEB98552.1"/>
    </source>
</evidence>
<dbReference type="GO" id="GO:0016887">
    <property type="term" value="F:ATP hydrolysis activity"/>
    <property type="evidence" value="ECO:0007669"/>
    <property type="project" value="InterPro"/>
</dbReference>
<keyword evidence="3" id="KW-0067">ATP-binding</keyword>
<dbReference type="GO" id="GO:0005524">
    <property type="term" value="F:ATP binding"/>
    <property type="evidence" value="ECO:0007669"/>
    <property type="project" value="UniProtKB-KW"/>
</dbReference>
<dbReference type="GeneID" id="82880789"/>
<dbReference type="AlphaFoldDB" id="A0A1L7CN68"/>
<gene>
    <name evidence="7" type="ORF">CFL01nite_20470</name>
    <name evidence="6" type="ORF">CFLV_08690</name>
</gene>
<dbReference type="OrthoDB" id="3579586at2"/>
<dbReference type="EMBL" id="CP009246">
    <property type="protein sequence ID" value="APT87268.1"/>
    <property type="molecule type" value="Genomic_DNA"/>
</dbReference>
<keyword evidence="4" id="KW-1278">Translocase</keyword>
<dbReference type="STRING" id="28028.CFLV_08690"/>
<evidence type="ECO:0000313" key="6">
    <source>
        <dbReference type="EMBL" id="APT87268.1"/>
    </source>
</evidence>
<evidence type="ECO:0000256" key="3">
    <source>
        <dbReference type="ARBA" id="ARBA00022840"/>
    </source>
</evidence>
<reference evidence="7 9" key="2">
    <citation type="submission" date="2019-06" db="EMBL/GenBank/DDBJ databases">
        <title>Whole genome shotgun sequence of Corynebacterium flavescens NBRC 14136.</title>
        <authorList>
            <person name="Hosoyama A."/>
            <person name="Uohara A."/>
            <person name="Ohji S."/>
            <person name="Ichikawa N."/>
        </authorList>
    </citation>
    <scope>NUCLEOTIDE SEQUENCE [LARGE SCALE GENOMIC DNA]</scope>
    <source>
        <strain evidence="7 9">NBRC 14136</strain>
    </source>
</reference>
<dbReference type="InterPro" id="IPR003439">
    <property type="entry name" value="ABC_transporter-like_ATP-bd"/>
</dbReference>
<sequence length="258" mass="27828">MSTALLQANNLHWSINGRNIVNDVSISVAPGTMLGIVGPNGSGKTSLLRMLAGLNSPSSGEVQISGSALSSLRRKEIARRLAYVEQIAHTEMDLKVRDVVGLGRLPHHRSWHSLPAVCAADAPIIDEVAAHTGISELLDRSWTQLSGGERQRAQIARALAQDTPVILLDEPTNHLDISHQLDILRLVQESEAAAVVVLHDLNLASMFCDHIHVMRDGRTVAEGAPDSVLNQDLIADVFSVSSVISETESGRPAIRYLL</sequence>
<organism evidence="6 8">
    <name type="scientific">Corynebacterium flavescens</name>
    <dbReference type="NCBI Taxonomy" id="28028"/>
    <lineage>
        <taxon>Bacteria</taxon>
        <taxon>Bacillati</taxon>
        <taxon>Actinomycetota</taxon>
        <taxon>Actinomycetes</taxon>
        <taxon>Mycobacteriales</taxon>
        <taxon>Corynebacteriaceae</taxon>
        <taxon>Corynebacterium</taxon>
    </lineage>
</organism>
<evidence type="ECO:0000256" key="2">
    <source>
        <dbReference type="ARBA" id="ARBA00022741"/>
    </source>
</evidence>
<proteinExistence type="predicted"/>
<dbReference type="PROSITE" id="PS00211">
    <property type="entry name" value="ABC_TRANSPORTER_1"/>
    <property type="match status" value="1"/>
</dbReference>
<dbReference type="SMART" id="SM00382">
    <property type="entry name" value="AAA"/>
    <property type="match status" value="1"/>
</dbReference>
<dbReference type="PANTHER" id="PTHR42794">
    <property type="entry name" value="HEMIN IMPORT ATP-BINDING PROTEIN HMUV"/>
    <property type="match status" value="1"/>
</dbReference>
<dbReference type="PANTHER" id="PTHR42794:SF1">
    <property type="entry name" value="HEMIN IMPORT ATP-BINDING PROTEIN HMUV"/>
    <property type="match status" value="1"/>
</dbReference>
<dbReference type="RefSeq" id="WP_075730192.1">
    <property type="nucleotide sequence ID" value="NZ_BJNB01000039.1"/>
</dbReference>
<feature type="domain" description="ABC transporter" evidence="5">
    <location>
        <begin position="6"/>
        <end position="241"/>
    </location>
</feature>
<dbReference type="Proteomes" id="UP000315353">
    <property type="component" value="Unassembled WGS sequence"/>
</dbReference>
<dbReference type="CDD" id="cd03214">
    <property type="entry name" value="ABC_Iron-Siderophores_B12_Hemin"/>
    <property type="match status" value="1"/>
</dbReference>
<dbReference type="InterPro" id="IPR017871">
    <property type="entry name" value="ABC_transporter-like_CS"/>
</dbReference>
<accession>A0A1L7CN68</accession>
<dbReference type="PROSITE" id="PS50893">
    <property type="entry name" value="ABC_TRANSPORTER_2"/>
    <property type="match status" value="1"/>
</dbReference>
<keyword evidence="1" id="KW-0813">Transport</keyword>
<dbReference type="FunFam" id="3.40.50.300:FF:000134">
    <property type="entry name" value="Iron-enterobactin ABC transporter ATP-binding protein"/>
    <property type="match status" value="1"/>
</dbReference>
<evidence type="ECO:0000313" key="8">
    <source>
        <dbReference type="Proteomes" id="UP000185479"/>
    </source>
</evidence>
<dbReference type="Proteomes" id="UP000185479">
    <property type="component" value="Chromosome"/>
</dbReference>
<evidence type="ECO:0000259" key="5">
    <source>
        <dbReference type="PROSITE" id="PS50893"/>
    </source>
</evidence>